<accession>A0ABY1ZRA2</accession>
<feature type="binding site" evidence="8">
    <location>
        <position position="108"/>
    </location>
    <ligand>
        <name>Mg(2+)</name>
        <dbReference type="ChEBI" id="CHEBI:18420"/>
    </ligand>
</feature>
<dbReference type="PANTHER" id="PTHR19136:SF81">
    <property type="entry name" value="MOLYBDENUM COFACTOR GUANYLYLTRANSFERASE"/>
    <property type="match status" value="1"/>
</dbReference>
<keyword evidence="10" id="KW-0548">Nucleotidyltransferase</keyword>
<keyword evidence="2 8" id="KW-0808">Transferase</keyword>
<dbReference type="GO" id="GO:0061603">
    <property type="term" value="F:molybdenum cofactor guanylyltransferase activity"/>
    <property type="evidence" value="ECO:0007669"/>
    <property type="project" value="UniProtKB-EC"/>
</dbReference>
<evidence type="ECO:0000256" key="5">
    <source>
        <dbReference type="ARBA" id="ARBA00022842"/>
    </source>
</evidence>
<evidence type="ECO:0000256" key="8">
    <source>
        <dbReference type="HAMAP-Rule" id="MF_00316"/>
    </source>
</evidence>
<comment type="caution">
    <text evidence="10">The sequence shown here is derived from an EMBL/GenBank/DDBJ whole genome shotgun (WGS) entry which is preliminary data.</text>
</comment>
<evidence type="ECO:0000256" key="4">
    <source>
        <dbReference type="ARBA" id="ARBA00022741"/>
    </source>
</evidence>
<keyword evidence="7 8" id="KW-0501">Molybdenum cofactor biosynthesis</keyword>
<feature type="binding site" evidence="8">
    <location>
        <position position="28"/>
    </location>
    <ligand>
        <name>GTP</name>
        <dbReference type="ChEBI" id="CHEBI:37565"/>
    </ligand>
</feature>
<dbReference type="EMBL" id="SJDL01000005">
    <property type="protein sequence ID" value="TBW58196.1"/>
    <property type="molecule type" value="Genomic_DNA"/>
</dbReference>
<reference evidence="10 11" key="1">
    <citation type="submission" date="2019-02" db="EMBL/GenBank/DDBJ databases">
        <title>Marinobacter halodurans sp. nov., a marine bacterium isolated from sea tidal flat.</title>
        <authorList>
            <person name="Yoo Y."/>
            <person name="Lee D.W."/>
            <person name="Kim B.S."/>
            <person name="Kim J.-J."/>
        </authorList>
    </citation>
    <scope>NUCLEOTIDE SEQUENCE [LARGE SCALE GENOMIC DNA]</scope>
    <source>
        <strain evidence="10 11">YJ-S3-2</strain>
    </source>
</reference>
<protein>
    <recommendedName>
        <fullName evidence="8">Molybdenum cofactor guanylyltransferase</fullName>
        <shortName evidence="8">MoCo guanylyltransferase</shortName>
        <ecNumber evidence="8">2.7.7.77</ecNumber>
    </recommendedName>
    <alternativeName>
        <fullName evidence="8">GTP:molybdopterin guanylyltransferase</fullName>
    </alternativeName>
    <alternativeName>
        <fullName evidence="8">Mo-MPT guanylyltransferase</fullName>
    </alternativeName>
    <alternativeName>
        <fullName evidence="8">Molybdopterin guanylyltransferase</fullName>
    </alternativeName>
    <alternativeName>
        <fullName evidence="8">Molybdopterin-guanine dinucleotide synthase</fullName>
        <shortName evidence="8">MGD synthase</shortName>
    </alternativeName>
</protein>
<dbReference type="Proteomes" id="UP000313645">
    <property type="component" value="Unassembled WGS sequence"/>
</dbReference>
<comment type="similarity">
    <text evidence="8">Belongs to the MobA family.</text>
</comment>
<dbReference type="InterPro" id="IPR029044">
    <property type="entry name" value="Nucleotide-diphossugar_trans"/>
</dbReference>
<dbReference type="RefSeq" id="WP_131479627.1">
    <property type="nucleotide sequence ID" value="NZ_SJDL01000005.1"/>
</dbReference>
<evidence type="ECO:0000256" key="1">
    <source>
        <dbReference type="ARBA" id="ARBA00022490"/>
    </source>
</evidence>
<comment type="cofactor">
    <cofactor evidence="8">
        <name>Mg(2+)</name>
        <dbReference type="ChEBI" id="CHEBI:18420"/>
    </cofactor>
</comment>
<dbReference type="EC" id="2.7.7.77" evidence="8"/>
<keyword evidence="4 8" id="KW-0547">Nucleotide-binding</keyword>
<comment type="subcellular location">
    <subcellularLocation>
        <location evidence="8">Cytoplasm</location>
    </subcellularLocation>
</comment>
<keyword evidence="6 8" id="KW-0342">GTP-binding</keyword>
<gene>
    <name evidence="8 10" type="primary">mobA</name>
    <name evidence="10" type="ORF">EZI54_04920</name>
</gene>
<feature type="domain" description="MobA-like NTP transferase" evidence="9">
    <location>
        <begin position="12"/>
        <end position="168"/>
    </location>
</feature>
<comment type="subunit">
    <text evidence="8">Monomer.</text>
</comment>
<feature type="binding site" evidence="8">
    <location>
        <position position="108"/>
    </location>
    <ligand>
        <name>GTP</name>
        <dbReference type="ChEBI" id="CHEBI:37565"/>
    </ligand>
</feature>
<evidence type="ECO:0000256" key="3">
    <source>
        <dbReference type="ARBA" id="ARBA00022723"/>
    </source>
</evidence>
<evidence type="ECO:0000256" key="7">
    <source>
        <dbReference type="ARBA" id="ARBA00023150"/>
    </source>
</evidence>
<comment type="caution">
    <text evidence="8">Lacks conserved residue(s) required for the propagation of feature annotation.</text>
</comment>
<comment type="function">
    <text evidence="8">Transfers a GMP moiety from GTP to Mo-molybdopterin (Mo-MPT) cofactor (Moco or molybdenum cofactor) to form Mo-molybdopterin guanine dinucleotide (Mo-MGD) cofactor.</text>
</comment>
<dbReference type="Pfam" id="PF12804">
    <property type="entry name" value="NTP_transf_3"/>
    <property type="match status" value="1"/>
</dbReference>
<dbReference type="InterPro" id="IPR013482">
    <property type="entry name" value="Molybde_CF_guanTrfase"/>
</dbReference>
<keyword evidence="1 8" id="KW-0963">Cytoplasm</keyword>
<dbReference type="HAMAP" id="MF_00316">
    <property type="entry name" value="MobA"/>
    <property type="match status" value="1"/>
</dbReference>
<dbReference type="Gene3D" id="3.90.550.10">
    <property type="entry name" value="Spore Coat Polysaccharide Biosynthesis Protein SpsA, Chain A"/>
    <property type="match status" value="1"/>
</dbReference>
<dbReference type="SUPFAM" id="SSF53448">
    <property type="entry name" value="Nucleotide-diphospho-sugar transferases"/>
    <property type="match status" value="1"/>
</dbReference>
<evidence type="ECO:0000313" key="11">
    <source>
        <dbReference type="Proteomes" id="UP000313645"/>
    </source>
</evidence>
<evidence type="ECO:0000256" key="6">
    <source>
        <dbReference type="ARBA" id="ARBA00023134"/>
    </source>
</evidence>
<evidence type="ECO:0000313" key="10">
    <source>
        <dbReference type="EMBL" id="TBW58196.1"/>
    </source>
</evidence>
<comment type="catalytic activity">
    <reaction evidence="8">
        <text>Mo-molybdopterin + GTP + H(+) = Mo-molybdopterin guanine dinucleotide + diphosphate</text>
        <dbReference type="Rhea" id="RHEA:34243"/>
        <dbReference type="ChEBI" id="CHEBI:15378"/>
        <dbReference type="ChEBI" id="CHEBI:33019"/>
        <dbReference type="ChEBI" id="CHEBI:37565"/>
        <dbReference type="ChEBI" id="CHEBI:71302"/>
        <dbReference type="ChEBI" id="CHEBI:71310"/>
        <dbReference type="EC" id="2.7.7.77"/>
    </reaction>
</comment>
<dbReference type="InterPro" id="IPR025877">
    <property type="entry name" value="MobA-like_NTP_Trfase"/>
</dbReference>
<dbReference type="CDD" id="cd02503">
    <property type="entry name" value="MobA"/>
    <property type="match status" value="1"/>
</dbReference>
<comment type="domain">
    <text evidence="8">The N-terminal domain determines nucleotide recognition and specific binding, while the C-terminal domain determines the specific binding to the target protein.</text>
</comment>
<name>A0ABY1ZRA2_9GAMM</name>
<keyword evidence="5 8" id="KW-0460">Magnesium</keyword>
<sequence length="202" mass="21448">MPDPDTQTTLCGLILAGGRARRLGGVEKGLADWQGRPLVATAVDALRPHCGALLISANRRLPDYRPWADRVVSDAPEFDDAGPLAGLLAGLRSAQGLGLAGVLVMPCDTPAVSAGIMGELAVAARQDPQRIVLARVSDRLHPLHGYYPAGLDAALQRYLEQGGRKVMGFAEAQQPRYLDLPIAPEVFRNLNAPEDWGPSGAD</sequence>
<keyword evidence="11" id="KW-1185">Reference proteome</keyword>
<feature type="binding site" evidence="8">
    <location>
        <begin position="15"/>
        <end position="17"/>
    </location>
    <ligand>
        <name>GTP</name>
        <dbReference type="ChEBI" id="CHEBI:37565"/>
    </ligand>
</feature>
<dbReference type="NCBIfam" id="TIGR02665">
    <property type="entry name" value="molyb_mobA"/>
    <property type="match status" value="1"/>
</dbReference>
<evidence type="ECO:0000259" key="9">
    <source>
        <dbReference type="Pfam" id="PF12804"/>
    </source>
</evidence>
<organism evidence="10 11">
    <name type="scientific">Marinobacter halodurans</name>
    <dbReference type="NCBI Taxonomy" id="2528979"/>
    <lineage>
        <taxon>Bacteria</taxon>
        <taxon>Pseudomonadati</taxon>
        <taxon>Pseudomonadota</taxon>
        <taxon>Gammaproteobacteria</taxon>
        <taxon>Pseudomonadales</taxon>
        <taxon>Marinobacteraceae</taxon>
        <taxon>Marinobacter</taxon>
    </lineage>
</organism>
<evidence type="ECO:0000256" key="2">
    <source>
        <dbReference type="ARBA" id="ARBA00022679"/>
    </source>
</evidence>
<proteinExistence type="inferred from homology"/>
<keyword evidence="3 8" id="KW-0479">Metal-binding</keyword>
<dbReference type="PANTHER" id="PTHR19136">
    <property type="entry name" value="MOLYBDENUM COFACTOR GUANYLYLTRANSFERASE"/>
    <property type="match status" value="1"/>
</dbReference>
<feature type="binding site" evidence="8">
    <location>
        <position position="74"/>
    </location>
    <ligand>
        <name>GTP</name>
        <dbReference type="ChEBI" id="CHEBI:37565"/>
    </ligand>
</feature>